<dbReference type="PIRSF" id="PIRSF005572">
    <property type="entry name" value="NifS"/>
    <property type="match status" value="1"/>
</dbReference>
<feature type="domain" description="Aminotransferase class V" evidence="9">
    <location>
        <begin position="13"/>
        <end position="381"/>
    </location>
</feature>
<dbReference type="GO" id="GO:0031071">
    <property type="term" value="F:cysteine desulfurase activity"/>
    <property type="evidence" value="ECO:0007669"/>
    <property type="project" value="UniProtKB-EC"/>
</dbReference>
<keyword evidence="7" id="KW-0663">Pyridoxal phosphate</keyword>
<accession>A0A841R9M9</accession>
<dbReference type="InterPro" id="IPR015422">
    <property type="entry name" value="PyrdxlP-dep_Trfase_small"/>
</dbReference>
<dbReference type="Proteomes" id="UP000587760">
    <property type="component" value="Unassembled WGS sequence"/>
</dbReference>
<evidence type="ECO:0000256" key="4">
    <source>
        <dbReference type="ARBA" id="ARBA00012239"/>
    </source>
</evidence>
<dbReference type="InterPro" id="IPR000192">
    <property type="entry name" value="Aminotrans_V_dom"/>
</dbReference>
<evidence type="ECO:0000256" key="7">
    <source>
        <dbReference type="ARBA" id="ARBA00022898"/>
    </source>
</evidence>
<dbReference type="InterPro" id="IPR015424">
    <property type="entry name" value="PyrdxlP-dep_Trfase"/>
</dbReference>
<evidence type="ECO:0000313" key="11">
    <source>
        <dbReference type="Proteomes" id="UP000587760"/>
    </source>
</evidence>
<dbReference type="PANTHER" id="PTHR43586:SF8">
    <property type="entry name" value="CYSTEINE DESULFURASE 1, CHLOROPLASTIC"/>
    <property type="match status" value="1"/>
</dbReference>
<dbReference type="CDD" id="cd06453">
    <property type="entry name" value="SufS_like"/>
    <property type="match status" value="1"/>
</dbReference>
<evidence type="ECO:0000256" key="1">
    <source>
        <dbReference type="ARBA" id="ARBA00001933"/>
    </source>
</evidence>
<comment type="catalytic activity">
    <reaction evidence="8">
        <text>(sulfur carrier)-H + L-cysteine = (sulfur carrier)-SH + L-alanine</text>
        <dbReference type="Rhea" id="RHEA:43892"/>
        <dbReference type="Rhea" id="RHEA-COMP:14737"/>
        <dbReference type="Rhea" id="RHEA-COMP:14739"/>
        <dbReference type="ChEBI" id="CHEBI:29917"/>
        <dbReference type="ChEBI" id="CHEBI:35235"/>
        <dbReference type="ChEBI" id="CHEBI:57972"/>
        <dbReference type="ChEBI" id="CHEBI:64428"/>
        <dbReference type="EC" id="2.8.1.7"/>
    </reaction>
</comment>
<comment type="cofactor">
    <cofactor evidence="1">
        <name>pyridoxal 5'-phosphate</name>
        <dbReference type="ChEBI" id="CHEBI:597326"/>
    </cofactor>
</comment>
<dbReference type="InterPro" id="IPR015421">
    <property type="entry name" value="PyrdxlP-dep_Trfase_major"/>
</dbReference>
<keyword evidence="11" id="KW-1185">Reference proteome</keyword>
<comment type="similarity">
    <text evidence="3">Belongs to the class-V pyridoxal-phosphate-dependent aminotransferase family. Csd subfamily.</text>
</comment>
<keyword evidence="10" id="KW-0456">Lyase</keyword>
<comment type="function">
    <text evidence="2">Catalyzes the removal of elemental sulfur and selenium atoms from L-cysteine, L-cystine, L-selenocysteine, and L-selenocystine to produce L-alanine.</text>
</comment>
<evidence type="ECO:0000256" key="2">
    <source>
        <dbReference type="ARBA" id="ARBA00002824"/>
    </source>
</evidence>
<dbReference type="Gene3D" id="3.90.1150.10">
    <property type="entry name" value="Aspartate Aminotransferase, domain 1"/>
    <property type="match status" value="1"/>
</dbReference>
<comment type="caution">
    <text evidence="10">The sequence shown here is derived from an EMBL/GenBank/DDBJ whole genome shotgun (WGS) entry which is preliminary data.</text>
</comment>
<reference evidence="10 11" key="1">
    <citation type="submission" date="2020-08" db="EMBL/GenBank/DDBJ databases">
        <title>Genomic Encyclopedia of Type Strains, Phase IV (KMG-IV): sequencing the most valuable type-strain genomes for metagenomic binning, comparative biology and taxonomic classification.</title>
        <authorList>
            <person name="Goeker M."/>
        </authorList>
    </citation>
    <scope>NUCLEOTIDE SEQUENCE [LARGE SCALE GENOMIC DNA]</scope>
    <source>
        <strain evidence="10 11">DSM 2461</strain>
    </source>
</reference>
<name>A0A841R9M9_9SPIO</name>
<dbReference type="EC" id="2.8.1.7" evidence="4"/>
<evidence type="ECO:0000313" key="10">
    <source>
        <dbReference type="EMBL" id="MBB6480071.1"/>
    </source>
</evidence>
<keyword evidence="6 10" id="KW-0808">Transferase</keyword>
<dbReference type="EMBL" id="JACHGJ010000002">
    <property type="protein sequence ID" value="MBB6480071.1"/>
    <property type="molecule type" value="Genomic_DNA"/>
</dbReference>
<dbReference type="GO" id="GO:0030170">
    <property type="term" value="F:pyridoxal phosphate binding"/>
    <property type="evidence" value="ECO:0007669"/>
    <property type="project" value="InterPro"/>
</dbReference>
<gene>
    <name evidence="10" type="ORF">HNR50_001729</name>
</gene>
<dbReference type="InterPro" id="IPR016454">
    <property type="entry name" value="Cysteine_dSase"/>
</dbReference>
<dbReference type="GO" id="GO:0006534">
    <property type="term" value="P:cysteine metabolic process"/>
    <property type="evidence" value="ECO:0007669"/>
    <property type="project" value="InterPro"/>
</dbReference>
<evidence type="ECO:0000259" key="9">
    <source>
        <dbReference type="Pfam" id="PF00266"/>
    </source>
</evidence>
<protein>
    <recommendedName>
        <fullName evidence="5">Probable cysteine desulfurase</fullName>
        <ecNumber evidence="4">2.8.1.7</ecNumber>
    </recommendedName>
</protein>
<dbReference type="RefSeq" id="WP_184745876.1">
    <property type="nucleotide sequence ID" value="NZ_JACHGJ010000002.1"/>
</dbReference>
<evidence type="ECO:0000256" key="3">
    <source>
        <dbReference type="ARBA" id="ARBA00010447"/>
    </source>
</evidence>
<proteinExistence type="inferred from homology"/>
<dbReference type="AlphaFoldDB" id="A0A841R9M9"/>
<dbReference type="InterPro" id="IPR010970">
    <property type="entry name" value="Cys_dSase_SufS"/>
</dbReference>
<evidence type="ECO:0000256" key="6">
    <source>
        <dbReference type="ARBA" id="ARBA00022679"/>
    </source>
</evidence>
<dbReference type="PANTHER" id="PTHR43586">
    <property type="entry name" value="CYSTEINE DESULFURASE"/>
    <property type="match status" value="1"/>
</dbReference>
<dbReference type="NCBIfam" id="TIGR01979">
    <property type="entry name" value="sufS"/>
    <property type="match status" value="1"/>
</dbReference>
<organism evidence="10 11">
    <name type="scientific">Spirochaeta isovalerica</name>
    <dbReference type="NCBI Taxonomy" id="150"/>
    <lineage>
        <taxon>Bacteria</taxon>
        <taxon>Pseudomonadati</taxon>
        <taxon>Spirochaetota</taxon>
        <taxon>Spirochaetia</taxon>
        <taxon>Spirochaetales</taxon>
        <taxon>Spirochaetaceae</taxon>
        <taxon>Spirochaeta</taxon>
    </lineage>
</organism>
<dbReference type="GO" id="GO:0016829">
    <property type="term" value="F:lyase activity"/>
    <property type="evidence" value="ECO:0007669"/>
    <property type="project" value="UniProtKB-KW"/>
</dbReference>
<evidence type="ECO:0000256" key="8">
    <source>
        <dbReference type="ARBA" id="ARBA00050776"/>
    </source>
</evidence>
<dbReference type="Gene3D" id="3.40.640.10">
    <property type="entry name" value="Type I PLP-dependent aspartate aminotransferase-like (Major domain)"/>
    <property type="match status" value="1"/>
</dbReference>
<dbReference type="Pfam" id="PF00266">
    <property type="entry name" value="Aminotran_5"/>
    <property type="match status" value="1"/>
</dbReference>
<sequence length="394" mass="43935">MNREDFPLLWEGVYLDSGATSQKPLQVIERIDRYYRNENANVHRGVYELSAKATVLYEEARERVARFIGAVRDEIIFTRGTTESINMTAFSFAEPLMQPGDEILISHMEHHANIVPWQLLCERTGAVLKVIPIDRNGNLDRPALSALLTGRTRLLALTHISNVLGTVNPVKEIIAEAHEKGIPVLIDGAQAVGRTKVDVNDLDADFYAFSGHKMYGPTGIGILYGKKKHLEKMRPYQSGGDMILRVTFEKTTWNEIPHKFEAGTPNIAGTIGLAEAVRYLERIGMDEVEAAEDEVMSYALEKLGRIEGLEIIGSPDRRSGAITFTLGDAHPHDIAHELARKNIAVRAGHHCAQPLMNFYKVPAATRMSLGLYNGKEDIDKLADALPEIREKFKL</sequence>
<evidence type="ECO:0000256" key="5">
    <source>
        <dbReference type="ARBA" id="ARBA00021850"/>
    </source>
</evidence>
<dbReference type="SUPFAM" id="SSF53383">
    <property type="entry name" value="PLP-dependent transferases"/>
    <property type="match status" value="1"/>
</dbReference>